<protein>
    <recommendedName>
        <fullName evidence="3">K Homology domain-containing protein</fullName>
    </recommendedName>
</protein>
<dbReference type="AlphaFoldDB" id="A0AAN8INN3"/>
<feature type="domain" description="K Homology" evidence="3">
    <location>
        <begin position="38"/>
        <end position="107"/>
    </location>
</feature>
<keyword evidence="2" id="KW-0694">RNA-binding</keyword>
<comment type="caution">
    <text evidence="4">The sequence shown here is derived from an EMBL/GenBank/DDBJ whole genome shotgun (WGS) entry which is preliminary data.</text>
</comment>
<organism evidence="4 5">
    <name type="scientific">Trichostrongylus colubriformis</name>
    <name type="common">Black scour worm</name>
    <dbReference type="NCBI Taxonomy" id="6319"/>
    <lineage>
        <taxon>Eukaryota</taxon>
        <taxon>Metazoa</taxon>
        <taxon>Ecdysozoa</taxon>
        <taxon>Nematoda</taxon>
        <taxon>Chromadorea</taxon>
        <taxon>Rhabditida</taxon>
        <taxon>Rhabditina</taxon>
        <taxon>Rhabditomorpha</taxon>
        <taxon>Strongyloidea</taxon>
        <taxon>Trichostrongylidae</taxon>
        <taxon>Trichostrongylus</taxon>
    </lineage>
</organism>
<dbReference type="SUPFAM" id="SSF54791">
    <property type="entry name" value="Eukaryotic type KH-domain (KH-domain type I)"/>
    <property type="match status" value="2"/>
</dbReference>
<proteinExistence type="predicted"/>
<feature type="domain" description="K Homology" evidence="3">
    <location>
        <begin position="149"/>
        <end position="222"/>
    </location>
</feature>
<dbReference type="InterPro" id="IPR004088">
    <property type="entry name" value="KH_dom_type_1"/>
</dbReference>
<dbReference type="InterPro" id="IPR036612">
    <property type="entry name" value="KH_dom_type_1_sf"/>
</dbReference>
<keyword evidence="5" id="KW-1185">Reference proteome</keyword>
<evidence type="ECO:0000259" key="3">
    <source>
        <dbReference type="SMART" id="SM00322"/>
    </source>
</evidence>
<name>A0AAN8INN3_TRICO</name>
<dbReference type="InterPro" id="IPR004087">
    <property type="entry name" value="KH_dom"/>
</dbReference>
<dbReference type="PANTHER" id="PTHR10288">
    <property type="entry name" value="KH DOMAIN CONTAINING RNA BINDING PROTEIN"/>
    <property type="match status" value="1"/>
</dbReference>
<evidence type="ECO:0000313" key="5">
    <source>
        <dbReference type="Proteomes" id="UP001331761"/>
    </source>
</evidence>
<reference evidence="4 5" key="1">
    <citation type="submission" date="2019-10" db="EMBL/GenBank/DDBJ databases">
        <title>Assembly and Annotation for the nematode Trichostrongylus colubriformis.</title>
        <authorList>
            <person name="Martin J."/>
        </authorList>
    </citation>
    <scope>NUCLEOTIDE SEQUENCE [LARGE SCALE GENOMIC DNA]</scope>
    <source>
        <strain evidence="4">G859</strain>
        <tissue evidence="4">Whole worm</tissue>
    </source>
</reference>
<dbReference type="PROSITE" id="PS50084">
    <property type="entry name" value="KH_TYPE_1"/>
    <property type="match status" value="2"/>
</dbReference>
<evidence type="ECO:0000256" key="1">
    <source>
        <dbReference type="ARBA" id="ARBA00022737"/>
    </source>
</evidence>
<sequence>MDNAGVEIGQSNSLKNIKRAGTSNHPEKKRFHFDNEGADVQAQLLIPSDIVGVIIGKSGREIRSLSEEKQCNIQLTDFEGMSKHVCTIKGHLDNVLEVIAVLLKKELEVKSFGEQPALNPILLEVMRSHNAAINGENYAEKKMTEKRVANNCIHLTVPDAMAAVALGPKGKTLNEIKAYSGCRIKISAKDDDSVPEGMRIISIFGSDTEIELCKLMLQRIVNESCGRKKKP</sequence>
<gene>
    <name evidence="4" type="ORF">GCK32_002199</name>
</gene>
<evidence type="ECO:0000313" key="4">
    <source>
        <dbReference type="EMBL" id="KAK5977493.1"/>
    </source>
</evidence>
<dbReference type="EMBL" id="WIXE01010529">
    <property type="protein sequence ID" value="KAK5977493.1"/>
    <property type="molecule type" value="Genomic_DNA"/>
</dbReference>
<dbReference type="SMART" id="SM00322">
    <property type="entry name" value="KH"/>
    <property type="match status" value="2"/>
</dbReference>
<dbReference type="Gene3D" id="3.30.1370.10">
    <property type="entry name" value="K Homology domain, type 1"/>
    <property type="match status" value="2"/>
</dbReference>
<keyword evidence="1" id="KW-0677">Repeat</keyword>
<evidence type="ECO:0000256" key="2">
    <source>
        <dbReference type="PROSITE-ProRule" id="PRU00117"/>
    </source>
</evidence>
<dbReference type="Proteomes" id="UP001331761">
    <property type="component" value="Unassembled WGS sequence"/>
</dbReference>
<accession>A0AAN8INN3</accession>
<dbReference type="GO" id="GO:0003723">
    <property type="term" value="F:RNA binding"/>
    <property type="evidence" value="ECO:0007669"/>
    <property type="project" value="UniProtKB-UniRule"/>
</dbReference>
<dbReference type="Pfam" id="PF00013">
    <property type="entry name" value="KH_1"/>
    <property type="match status" value="2"/>
</dbReference>